<organism evidence="11 12">
    <name type="scientific">Brachionus plicatilis</name>
    <name type="common">Marine rotifer</name>
    <name type="synonym">Brachionus muelleri</name>
    <dbReference type="NCBI Taxonomy" id="10195"/>
    <lineage>
        <taxon>Eukaryota</taxon>
        <taxon>Metazoa</taxon>
        <taxon>Spiralia</taxon>
        <taxon>Gnathifera</taxon>
        <taxon>Rotifera</taxon>
        <taxon>Eurotatoria</taxon>
        <taxon>Monogononta</taxon>
        <taxon>Pseudotrocha</taxon>
        <taxon>Ploima</taxon>
        <taxon>Brachionidae</taxon>
        <taxon>Brachionus</taxon>
    </lineage>
</organism>
<feature type="repeat" description="WD" evidence="10">
    <location>
        <begin position="720"/>
        <end position="751"/>
    </location>
</feature>
<evidence type="ECO:0000256" key="1">
    <source>
        <dbReference type="ARBA" id="ARBA00004123"/>
    </source>
</evidence>
<dbReference type="EMBL" id="REGN01001986">
    <property type="protein sequence ID" value="RNA31105.1"/>
    <property type="molecule type" value="Genomic_DNA"/>
</dbReference>
<sequence>MTVSSQVNPLYISAGCNRCPKSLDWGGNQNQLIYAQSNSIALVSGSEPFQIKCSFSKHTERVNAVKWITSSDFVQKNQLITNEFVSVSKDKNVIVWQGQDFEYEPYQILNGHSNNVSIVDAMYFDENSTNLVTYIASAAIDSTVRIWNRRSQSYDLKNSNFNQDQVIVSKMNGFALALRFYLLPTSNLPLLLIGFDNHKIELYVRLHNENENKDQFYCLHTLIGHEDWIRDIDVCQPKDNQLLIASSSQDNYIRLWKLESNVLKNKEEISTKLIIEDDTVEKESSKNNELNLDEDEEEDEMWKSEKIDQELKLKSSLFTVHCKKTDTYIQYSINLESVLFGHEDWIYTVKFHPKMSYGQPLTLISASMDKTLVVWTYNEENSVWIDVARAGDIGGNTLGFYGATFDPTAKYIIAHGYQGALHLWRRNLEEPTKGETLIPAVINGGHFDIVEDICWEPEQNYFLTVSKDQTTRFHGRWNHDGFDTWHEIGRPQIHGYDLHCVSFIDQSKFVSGADEKVLRIFESPRIFLTNYFCLSQDQSIEDFLKKADNLPQGASVPALGLSNKAVYDEPKVENDDKKPSLADELYKEVYFNRVELNKPPTEEHLLQNTLWPETQKLYGHGYELFSVAVDTTRKIIASACKASKPEHASIILWRQHTSNNQLSFKQYDTLKGHELTIVQMKFSNSGRHLLSVSRDRSWKLFERKAQDDHFEFCRGIGSKNAYHTRIIWSCDWSHDDKYFVTVSRDKRVCVWLGQDASPDDCKPLGKSLDLKESITACAFAPSRCTDDNYLIALGFESGKIQFFKWSPENGFIEFSVVKDKFSHHLTVKRLSFRKIFFAQEKLKEFHLASCSEDGSTRLFSLKA</sequence>
<evidence type="ECO:0000313" key="11">
    <source>
        <dbReference type="EMBL" id="RNA31105.1"/>
    </source>
</evidence>
<dbReference type="InterPro" id="IPR011048">
    <property type="entry name" value="Haem_d1_sf"/>
</dbReference>
<evidence type="ECO:0000256" key="9">
    <source>
        <dbReference type="ARBA" id="ARBA00023242"/>
    </source>
</evidence>
<evidence type="ECO:0000256" key="3">
    <source>
        <dbReference type="ARBA" id="ARBA00005043"/>
    </source>
</evidence>
<keyword evidence="6" id="KW-0963">Cytoplasm</keyword>
<dbReference type="InterPro" id="IPR001680">
    <property type="entry name" value="WD40_rpt"/>
</dbReference>
<dbReference type="OrthoDB" id="27911at2759"/>
<keyword evidence="7 10" id="KW-0853">WD repeat</keyword>
<dbReference type="PANTHER" id="PTHR44111">
    <property type="entry name" value="ELONGATOR COMPLEX PROTEIN 2"/>
    <property type="match status" value="1"/>
</dbReference>
<evidence type="ECO:0000313" key="12">
    <source>
        <dbReference type="Proteomes" id="UP000276133"/>
    </source>
</evidence>
<dbReference type="AlphaFoldDB" id="A0A3M7S638"/>
<gene>
    <name evidence="11" type="ORF">BpHYR1_026072</name>
</gene>
<evidence type="ECO:0000256" key="10">
    <source>
        <dbReference type="PROSITE-ProRule" id="PRU00221"/>
    </source>
</evidence>
<keyword evidence="12" id="KW-1185">Reference proteome</keyword>
<evidence type="ECO:0000256" key="7">
    <source>
        <dbReference type="ARBA" id="ARBA00022574"/>
    </source>
</evidence>
<dbReference type="Pfam" id="PF00400">
    <property type="entry name" value="WD40"/>
    <property type="match status" value="6"/>
</dbReference>
<protein>
    <recommendedName>
        <fullName evidence="5">Elongator complex protein 2</fullName>
    </recommendedName>
</protein>
<evidence type="ECO:0000256" key="6">
    <source>
        <dbReference type="ARBA" id="ARBA00022490"/>
    </source>
</evidence>
<evidence type="ECO:0000256" key="8">
    <source>
        <dbReference type="ARBA" id="ARBA00022737"/>
    </source>
</evidence>
<reference evidence="11 12" key="1">
    <citation type="journal article" date="2018" name="Sci. Rep.">
        <title>Genomic signatures of local adaptation to the degree of environmental predictability in rotifers.</title>
        <authorList>
            <person name="Franch-Gras L."/>
            <person name="Hahn C."/>
            <person name="Garcia-Roger E.M."/>
            <person name="Carmona M.J."/>
            <person name="Serra M."/>
            <person name="Gomez A."/>
        </authorList>
    </citation>
    <scope>NUCLEOTIDE SEQUENCE [LARGE SCALE GENOMIC DNA]</scope>
    <source>
        <strain evidence="11">HYR1</strain>
    </source>
</reference>
<dbReference type="UniPathway" id="UPA00988"/>
<dbReference type="SUPFAM" id="SSF51004">
    <property type="entry name" value="C-terminal (heme d1) domain of cytochrome cd1-nitrite reductase"/>
    <property type="match status" value="1"/>
</dbReference>
<evidence type="ECO:0000256" key="5">
    <source>
        <dbReference type="ARBA" id="ARBA00020267"/>
    </source>
</evidence>
<dbReference type="GO" id="GO:0005634">
    <property type="term" value="C:nucleus"/>
    <property type="evidence" value="ECO:0007669"/>
    <property type="project" value="UniProtKB-SubCell"/>
</dbReference>
<dbReference type="GO" id="GO:0002098">
    <property type="term" value="P:tRNA wobble uridine modification"/>
    <property type="evidence" value="ECO:0007669"/>
    <property type="project" value="InterPro"/>
</dbReference>
<dbReference type="Gene3D" id="2.130.10.10">
    <property type="entry name" value="YVTN repeat-like/Quinoprotein amine dehydrogenase"/>
    <property type="match status" value="6"/>
</dbReference>
<dbReference type="SUPFAM" id="SSF50998">
    <property type="entry name" value="Quinoprotein alcohol dehydrogenase-like"/>
    <property type="match status" value="1"/>
</dbReference>
<dbReference type="GO" id="GO:0005737">
    <property type="term" value="C:cytoplasm"/>
    <property type="evidence" value="ECO:0007669"/>
    <property type="project" value="UniProtKB-SubCell"/>
</dbReference>
<keyword evidence="9" id="KW-0539">Nucleus</keyword>
<dbReference type="STRING" id="10195.A0A3M7S638"/>
<dbReference type="InterPro" id="IPR011047">
    <property type="entry name" value="Quinoprotein_ADH-like_sf"/>
</dbReference>
<evidence type="ECO:0000256" key="2">
    <source>
        <dbReference type="ARBA" id="ARBA00004496"/>
    </source>
</evidence>
<dbReference type="InterPro" id="IPR015943">
    <property type="entry name" value="WD40/YVTN_repeat-like_dom_sf"/>
</dbReference>
<dbReference type="InterPro" id="IPR037289">
    <property type="entry name" value="Elp2"/>
</dbReference>
<keyword evidence="8" id="KW-0677">Repeat</keyword>
<feature type="repeat" description="WD" evidence="10">
    <location>
        <begin position="222"/>
        <end position="266"/>
    </location>
</feature>
<name>A0A3M7S638_BRAPC</name>
<comment type="subcellular location">
    <subcellularLocation>
        <location evidence="2">Cytoplasm</location>
    </subcellularLocation>
    <subcellularLocation>
        <location evidence="1">Nucleus</location>
    </subcellularLocation>
</comment>
<feature type="repeat" description="WD" evidence="10">
    <location>
        <begin position="339"/>
        <end position="385"/>
    </location>
</feature>
<dbReference type="GO" id="GO:0033588">
    <property type="term" value="C:elongator holoenzyme complex"/>
    <property type="evidence" value="ECO:0007669"/>
    <property type="project" value="InterPro"/>
</dbReference>
<dbReference type="FunFam" id="2.130.10.10:FF:000400">
    <property type="entry name" value="Elongator acetyltransferase complex subunit 2"/>
    <property type="match status" value="1"/>
</dbReference>
<accession>A0A3M7S638</accession>
<comment type="caution">
    <text evidence="11">The sequence shown here is derived from an EMBL/GenBank/DDBJ whole genome shotgun (WGS) entry which is preliminary data.</text>
</comment>
<evidence type="ECO:0000256" key="4">
    <source>
        <dbReference type="ARBA" id="ARBA00005881"/>
    </source>
</evidence>
<proteinExistence type="inferred from homology"/>
<dbReference type="SMART" id="SM00320">
    <property type="entry name" value="WD40"/>
    <property type="match status" value="10"/>
</dbReference>
<dbReference type="PANTHER" id="PTHR44111:SF1">
    <property type="entry name" value="ELONGATOR COMPLEX PROTEIN 2"/>
    <property type="match status" value="1"/>
</dbReference>
<comment type="similarity">
    <text evidence="4">Belongs to the WD repeat ELP2 family.</text>
</comment>
<dbReference type="Proteomes" id="UP000276133">
    <property type="component" value="Unassembled WGS sequence"/>
</dbReference>
<dbReference type="PROSITE" id="PS50082">
    <property type="entry name" value="WD_REPEATS_2"/>
    <property type="match status" value="3"/>
</dbReference>
<comment type="pathway">
    <text evidence="3">tRNA modification; 5-methoxycarbonylmethyl-2-thiouridine-tRNA biosynthesis.</text>
</comment>